<dbReference type="CDD" id="cd03442">
    <property type="entry name" value="BFIT_BACH"/>
    <property type="match status" value="2"/>
</dbReference>
<dbReference type="HOGENOM" id="CLU_032862_0_0_1"/>
<evidence type="ECO:0000313" key="8">
    <source>
        <dbReference type="Proteomes" id="UP000001072"/>
    </source>
</evidence>
<keyword evidence="2" id="KW-0677">Repeat</keyword>
<dbReference type="PANTHER" id="PTHR12655">
    <property type="entry name" value="ACYL-COA THIOESTERASE"/>
    <property type="match status" value="1"/>
</dbReference>
<name>F4RGZ6_MELLP</name>
<evidence type="ECO:0000256" key="2">
    <source>
        <dbReference type="ARBA" id="ARBA00022737"/>
    </source>
</evidence>
<comment type="similarity">
    <text evidence="1">Belongs to the acyl coenzyme A hydrolase family.</text>
</comment>
<dbReference type="KEGG" id="mlr:MELLADRAFT_74566"/>
<dbReference type="Gene3D" id="3.10.129.10">
    <property type="entry name" value="Hotdog Thioesterase"/>
    <property type="match status" value="2"/>
</dbReference>
<keyword evidence="3" id="KW-0378">Hydrolase</keyword>
<dbReference type="InterPro" id="IPR029069">
    <property type="entry name" value="HotDog_dom_sf"/>
</dbReference>
<evidence type="ECO:0000313" key="7">
    <source>
        <dbReference type="EMBL" id="EGG08323.1"/>
    </source>
</evidence>
<reference evidence="8" key="1">
    <citation type="journal article" date="2011" name="Proc. Natl. Acad. Sci. U.S.A.">
        <title>Obligate biotrophy features unraveled by the genomic analysis of rust fungi.</title>
        <authorList>
            <person name="Duplessis S."/>
            <person name="Cuomo C.A."/>
            <person name="Lin Y.-C."/>
            <person name="Aerts A."/>
            <person name="Tisserant E."/>
            <person name="Veneault-Fourrey C."/>
            <person name="Joly D.L."/>
            <person name="Hacquard S."/>
            <person name="Amselem J."/>
            <person name="Cantarel B.L."/>
            <person name="Chiu R."/>
            <person name="Coutinho P.M."/>
            <person name="Feau N."/>
            <person name="Field M."/>
            <person name="Frey P."/>
            <person name="Gelhaye E."/>
            <person name="Goldberg J."/>
            <person name="Grabherr M.G."/>
            <person name="Kodira C.D."/>
            <person name="Kohler A."/>
            <person name="Kuees U."/>
            <person name="Lindquist E.A."/>
            <person name="Lucas S.M."/>
            <person name="Mago R."/>
            <person name="Mauceli E."/>
            <person name="Morin E."/>
            <person name="Murat C."/>
            <person name="Pangilinan J.L."/>
            <person name="Park R."/>
            <person name="Pearson M."/>
            <person name="Quesneville H."/>
            <person name="Rouhier N."/>
            <person name="Sakthikumar S."/>
            <person name="Salamov A.A."/>
            <person name="Schmutz J."/>
            <person name="Selles B."/>
            <person name="Shapiro H."/>
            <person name="Tanguay P."/>
            <person name="Tuskan G.A."/>
            <person name="Henrissat B."/>
            <person name="Van de Peer Y."/>
            <person name="Rouze P."/>
            <person name="Ellis J.G."/>
            <person name="Dodds P.N."/>
            <person name="Schein J.E."/>
            <person name="Zhong S."/>
            <person name="Hamelin R.C."/>
            <person name="Grigoriev I.V."/>
            <person name="Szabo L.J."/>
            <person name="Martin F."/>
        </authorList>
    </citation>
    <scope>NUCLEOTIDE SEQUENCE [LARGE SCALE GENOMIC DNA]</scope>
    <source>
        <strain evidence="8">98AG31 / pathotype 3-4-7</strain>
    </source>
</reference>
<evidence type="ECO:0000256" key="5">
    <source>
        <dbReference type="SAM" id="MobiDB-lite"/>
    </source>
</evidence>
<dbReference type="AlphaFoldDB" id="F4RGZ6"/>
<dbReference type="SUPFAM" id="SSF54637">
    <property type="entry name" value="Thioesterase/thiol ester dehydrase-isomerase"/>
    <property type="match status" value="2"/>
</dbReference>
<proteinExistence type="inferred from homology"/>
<keyword evidence="8" id="KW-1185">Reference proteome</keyword>
<dbReference type="InterPro" id="IPR033120">
    <property type="entry name" value="HOTDOG_ACOT"/>
</dbReference>
<dbReference type="GO" id="GO:0047617">
    <property type="term" value="F:fatty acyl-CoA hydrolase activity"/>
    <property type="evidence" value="ECO:0007669"/>
    <property type="project" value="TreeGrafter"/>
</dbReference>
<feature type="domain" description="HotDog ACOT-type" evidence="6">
    <location>
        <begin position="103"/>
        <end position="235"/>
    </location>
</feature>
<dbReference type="eggNOG" id="KOG2763">
    <property type="taxonomic scope" value="Eukaryota"/>
</dbReference>
<dbReference type="OrthoDB" id="331699at2759"/>
<organism evidence="8">
    <name type="scientific">Melampsora larici-populina (strain 98AG31 / pathotype 3-4-7)</name>
    <name type="common">Poplar leaf rust fungus</name>
    <dbReference type="NCBI Taxonomy" id="747676"/>
    <lineage>
        <taxon>Eukaryota</taxon>
        <taxon>Fungi</taxon>
        <taxon>Dikarya</taxon>
        <taxon>Basidiomycota</taxon>
        <taxon>Pucciniomycotina</taxon>
        <taxon>Pucciniomycetes</taxon>
        <taxon>Pucciniales</taxon>
        <taxon>Melampsoraceae</taxon>
        <taxon>Melampsora</taxon>
    </lineage>
</organism>
<dbReference type="GeneID" id="18932573"/>
<evidence type="ECO:0000259" key="6">
    <source>
        <dbReference type="PROSITE" id="PS51770"/>
    </source>
</evidence>
<evidence type="ECO:0000256" key="1">
    <source>
        <dbReference type="ARBA" id="ARBA00010458"/>
    </source>
</evidence>
<feature type="compositionally biased region" description="Polar residues" evidence="5">
    <location>
        <begin position="1"/>
        <end position="13"/>
    </location>
</feature>
<dbReference type="InParanoid" id="F4RGZ6"/>
<dbReference type="RefSeq" id="XP_007408521.1">
    <property type="nucleotide sequence ID" value="XM_007408459.1"/>
</dbReference>
<gene>
    <name evidence="7" type="ORF">MELLADRAFT_74566</name>
</gene>
<evidence type="ECO:0000256" key="3">
    <source>
        <dbReference type="ARBA" id="ARBA00022801"/>
    </source>
</evidence>
<dbReference type="GO" id="GO:0006637">
    <property type="term" value="P:acyl-CoA metabolic process"/>
    <property type="evidence" value="ECO:0007669"/>
    <property type="project" value="TreeGrafter"/>
</dbReference>
<accession>F4RGZ6</accession>
<keyword evidence="4" id="KW-0809">Transit peptide</keyword>
<feature type="region of interest" description="Disordered" evidence="5">
    <location>
        <begin position="1"/>
        <end position="27"/>
    </location>
</feature>
<protein>
    <recommendedName>
        <fullName evidence="6">HotDog ACOT-type domain-containing protein</fullName>
    </recommendedName>
</protein>
<dbReference type="GO" id="GO:0005739">
    <property type="term" value="C:mitochondrion"/>
    <property type="evidence" value="ECO:0007669"/>
    <property type="project" value="TreeGrafter"/>
</dbReference>
<dbReference type="PANTHER" id="PTHR12655:SF0">
    <property type="entry name" value="ACYL-COENZYME A THIOESTERASE 9, MITOCHONDRIAL"/>
    <property type="match status" value="1"/>
</dbReference>
<feature type="domain" description="HotDog ACOT-type" evidence="6">
    <location>
        <begin position="318"/>
        <end position="433"/>
    </location>
</feature>
<dbReference type="VEuPathDB" id="FungiDB:MELLADRAFT_74566"/>
<dbReference type="EMBL" id="GL883101">
    <property type="protein sequence ID" value="EGG08323.1"/>
    <property type="molecule type" value="Genomic_DNA"/>
</dbReference>
<dbReference type="Proteomes" id="UP000001072">
    <property type="component" value="Unassembled WGS sequence"/>
</dbReference>
<dbReference type="PROSITE" id="PS51770">
    <property type="entry name" value="HOTDOG_ACOT"/>
    <property type="match status" value="2"/>
</dbReference>
<evidence type="ECO:0000256" key="4">
    <source>
        <dbReference type="ARBA" id="ARBA00022946"/>
    </source>
</evidence>
<dbReference type="STRING" id="747676.F4RGZ6"/>
<sequence length="475" mass="52436">MSLQHTNGGTVPSSHEALGDTGPKTSLAQLDSEPIDFKNEKCLSLWSDIRPVLAVCSIPELHNHPSSKEISRENNILSQVASKLPTTKSEALEVLRVPSSRTMKESYIAIELPFKQQPHLAQLYQGCDAVIRIGKLLEDIDTLACMIAHKHCLPTGASPDHAQKIGLILITAAVDRIDMIRPLHSGEAEDLKLSGHVLHTTTSALEILVKVSAVGSEENKTVMIARVIMVARDMETGVKRTIPSLLPALDDPSEQSLAGVFSHVRAKRHVPQLPVEKPLDLVHDRFRPTSSSYDLISHPLVSMTNSVSDLHMKAVRCTETRLSDSAWCHPQKRNLYGAVFGGYLMRLAYENAFCAASLFAQKPVELVSLDNFEFKSSVEVGALLQLTSEITRINDDELGSIQVYVQINSTNMMTGKSKISNRAYLTFKLVKSEEAVEKFVIPQTDGEAQRWLEGERRALSNIGMRNLVLQTPLLL</sequence>